<feature type="compositionally biased region" description="Basic and acidic residues" evidence="1">
    <location>
        <begin position="43"/>
        <end position="57"/>
    </location>
</feature>
<keyword evidence="3" id="KW-1185">Reference proteome</keyword>
<accession>A0A835MNP4</accession>
<evidence type="ECO:0000313" key="3">
    <source>
        <dbReference type="Proteomes" id="UP000657918"/>
    </source>
</evidence>
<evidence type="ECO:0000313" key="2">
    <source>
        <dbReference type="EMBL" id="KAF9670759.1"/>
    </source>
</evidence>
<gene>
    <name evidence="2" type="ORF">SADUNF_Sadunf13G0102200</name>
</gene>
<name>A0A835MNP4_9ROSI</name>
<proteinExistence type="predicted"/>
<reference evidence="2 3" key="1">
    <citation type="submission" date="2020-10" db="EMBL/GenBank/DDBJ databases">
        <title>Plant Genome Project.</title>
        <authorList>
            <person name="Zhang R.-G."/>
        </authorList>
    </citation>
    <scope>NUCLEOTIDE SEQUENCE [LARGE SCALE GENOMIC DNA]</scope>
    <source>
        <strain evidence="2">FAFU-HL-1</strain>
        <tissue evidence="2">Leaf</tissue>
    </source>
</reference>
<sequence>MPGECAQMLKVWVKKGNGIYLLDRHGPSKTHVLVRESDQVLLHERARNREGKTRNGDSKVFTRKNTHESASTKSPATCLGQSQAKSSTLLSK</sequence>
<feature type="compositionally biased region" description="Polar residues" evidence="1">
    <location>
        <begin position="68"/>
        <end position="92"/>
    </location>
</feature>
<organism evidence="2 3">
    <name type="scientific">Salix dunnii</name>
    <dbReference type="NCBI Taxonomy" id="1413687"/>
    <lineage>
        <taxon>Eukaryota</taxon>
        <taxon>Viridiplantae</taxon>
        <taxon>Streptophyta</taxon>
        <taxon>Embryophyta</taxon>
        <taxon>Tracheophyta</taxon>
        <taxon>Spermatophyta</taxon>
        <taxon>Magnoliopsida</taxon>
        <taxon>eudicotyledons</taxon>
        <taxon>Gunneridae</taxon>
        <taxon>Pentapetalae</taxon>
        <taxon>rosids</taxon>
        <taxon>fabids</taxon>
        <taxon>Malpighiales</taxon>
        <taxon>Salicaceae</taxon>
        <taxon>Saliceae</taxon>
        <taxon>Salix</taxon>
    </lineage>
</organism>
<dbReference type="EMBL" id="JADGMS010000013">
    <property type="protein sequence ID" value="KAF9670759.1"/>
    <property type="molecule type" value="Genomic_DNA"/>
</dbReference>
<dbReference type="Proteomes" id="UP000657918">
    <property type="component" value="Unassembled WGS sequence"/>
</dbReference>
<feature type="region of interest" description="Disordered" evidence="1">
    <location>
        <begin position="43"/>
        <end position="92"/>
    </location>
</feature>
<dbReference type="AlphaFoldDB" id="A0A835MNP4"/>
<comment type="caution">
    <text evidence="2">The sequence shown here is derived from an EMBL/GenBank/DDBJ whole genome shotgun (WGS) entry which is preliminary data.</text>
</comment>
<protein>
    <submittedName>
        <fullName evidence="2">Uncharacterized protein</fullName>
    </submittedName>
</protein>
<evidence type="ECO:0000256" key="1">
    <source>
        <dbReference type="SAM" id="MobiDB-lite"/>
    </source>
</evidence>